<dbReference type="GeneID" id="41975947"/>
<keyword evidence="2" id="KW-0819">tRNA processing</keyword>
<evidence type="ECO:0000313" key="6">
    <source>
        <dbReference type="Proteomes" id="UP000319257"/>
    </source>
</evidence>
<feature type="compositionally biased region" description="Basic residues" evidence="3">
    <location>
        <begin position="487"/>
        <end position="502"/>
    </location>
</feature>
<feature type="region of interest" description="Disordered" evidence="3">
    <location>
        <begin position="1"/>
        <end position="83"/>
    </location>
</feature>
<dbReference type="OrthoDB" id="408683at2759"/>
<evidence type="ECO:0000313" key="5">
    <source>
        <dbReference type="EMBL" id="TPX10614.1"/>
    </source>
</evidence>
<evidence type="ECO:0000256" key="3">
    <source>
        <dbReference type="SAM" id="MobiDB-lite"/>
    </source>
</evidence>
<dbReference type="RefSeq" id="XP_030992325.1">
    <property type="nucleotide sequence ID" value="XM_031143362.1"/>
</dbReference>
<dbReference type="Pfam" id="PF12928">
    <property type="entry name" value="tRNA_int_end_N2"/>
    <property type="match status" value="1"/>
</dbReference>
<comment type="similarity">
    <text evidence="1">Belongs to the SEN54 family.</text>
</comment>
<dbReference type="GO" id="GO:0000214">
    <property type="term" value="C:tRNA-intron endonuclease complex"/>
    <property type="evidence" value="ECO:0007669"/>
    <property type="project" value="TreeGrafter"/>
</dbReference>
<dbReference type="Proteomes" id="UP000319257">
    <property type="component" value="Unassembled WGS sequence"/>
</dbReference>
<sequence length="502" mass="55150">MAFDDDDDDVLTQVSPATAQAAAATNNPEAARQAAEDALEDEEAHDFRSFAASLSKKGVSSQSIRKGEKDFEAHGTRAQESALEQSRRVFEEVLSYTRVHKAGTWVRGWYFPDTWVDAPAEGDDGAQGDAEAPSAAAGKSKAVRPALARERVVVVEDIRGTLLSSMGRVIPGTKRDQPAFGKLWLLPEEALFLLERGNLDLWWPTRKLEELFPAQGSVSDGEGTASPPKSVLATAEDEFDVGLPLSLQAAYSLLIGQDGERGKISLQKYQVYSHLKRAGHHVHRAVALPPSPTLRGVVQPTSVWQWLFSLLSSSHKQRPPPLGPLVRPGIYHSYKPIYEQLYIIPRHKPTPEPSPSTAQVQEPFKVFFHIWKSGGVANFSVTRPPPPDFYLAVVDAQETALPTLGEISALLDSTPWCPPTNEKWKAPHLFHPRLKHGFRNVLVAINDHGIINYMRFGEGAFGEESLSHRFDWKTGPRGAKQGGGRGRGGHRGGRGRGGRGRR</sequence>
<feature type="region of interest" description="Disordered" evidence="3">
    <location>
        <begin position="470"/>
        <end position="502"/>
    </location>
</feature>
<dbReference type="PANTHER" id="PTHR21027">
    <property type="entry name" value="TRNA-SPLICING ENDONUCLEASE SUBUNIT SEN54"/>
    <property type="match status" value="1"/>
</dbReference>
<feature type="compositionally biased region" description="Basic and acidic residues" evidence="3">
    <location>
        <begin position="65"/>
        <end position="77"/>
    </location>
</feature>
<reference evidence="5 6" key="1">
    <citation type="submission" date="2019-06" db="EMBL/GenBank/DDBJ databases">
        <title>Draft genome sequence of the filamentous fungus Phialemoniopsis curvata isolated from diesel fuel.</title>
        <authorList>
            <person name="Varaljay V.A."/>
            <person name="Lyon W.J."/>
            <person name="Crouch A.L."/>
            <person name="Drake C.E."/>
            <person name="Hollomon J.M."/>
            <person name="Nadeau L.J."/>
            <person name="Nunn H.S."/>
            <person name="Stevenson B.S."/>
            <person name="Bojanowski C.L."/>
            <person name="Crookes-Goodson W.J."/>
        </authorList>
    </citation>
    <scope>NUCLEOTIDE SEQUENCE [LARGE SCALE GENOMIC DNA]</scope>
    <source>
        <strain evidence="5 6">D216</strain>
    </source>
</reference>
<name>A0A507AVW5_9PEZI</name>
<feature type="compositionally biased region" description="Acidic residues" evidence="3">
    <location>
        <begin position="1"/>
        <end position="10"/>
    </location>
</feature>
<protein>
    <recommendedName>
        <fullName evidence="4">tRNA-splicing endonuclease subunit Sen54 N-terminal domain-containing protein</fullName>
    </recommendedName>
</protein>
<accession>A0A507AVW5</accession>
<dbReference type="InterPro" id="IPR024337">
    <property type="entry name" value="tRNA_splic_suSen54"/>
</dbReference>
<evidence type="ECO:0000256" key="1">
    <source>
        <dbReference type="ARBA" id="ARBA00005736"/>
    </source>
</evidence>
<dbReference type="GO" id="GO:0000379">
    <property type="term" value="P:tRNA-type intron splice site recognition and cleavage"/>
    <property type="evidence" value="ECO:0007669"/>
    <property type="project" value="TreeGrafter"/>
</dbReference>
<evidence type="ECO:0000259" key="4">
    <source>
        <dbReference type="Pfam" id="PF12928"/>
    </source>
</evidence>
<evidence type="ECO:0000256" key="2">
    <source>
        <dbReference type="ARBA" id="ARBA00022694"/>
    </source>
</evidence>
<dbReference type="EMBL" id="SKBQ01000056">
    <property type="protein sequence ID" value="TPX10614.1"/>
    <property type="molecule type" value="Genomic_DNA"/>
</dbReference>
<dbReference type="InterPro" id="IPR024336">
    <property type="entry name" value="tRNA_splic_suSen54_N"/>
</dbReference>
<organism evidence="5 6">
    <name type="scientific">Thyridium curvatum</name>
    <dbReference type="NCBI Taxonomy" id="1093900"/>
    <lineage>
        <taxon>Eukaryota</taxon>
        <taxon>Fungi</taxon>
        <taxon>Dikarya</taxon>
        <taxon>Ascomycota</taxon>
        <taxon>Pezizomycotina</taxon>
        <taxon>Sordariomycetes</taxon>
        <taxon>Sordariomycetidae</taxon>
        <taxon>Thyridiales</taxon>
        <taxon>Thyridiaceae</taxon>
        <taxon>Thyridium</taxon>
    </lineage>
</organism>
<dbReference type="PANTHER" id="PTHR21027:SF1">
    <property type="entry name" value="TRNA-SPLICING ENDONUCLEASE SUBUNIT SEN54"/>
    <property type="match status" value="1"/>
</dbReference>
<feature type="compositionally biased region" description="Low complexity" evidence="3">
    <location>
        <begin position="16"/>
        <end position="33"/>
    </location>
</feature>
<gene>
    <name evidence="5" type="ORF">E0L32_008500</name>
</gene>
<comment type="caution">
    <text evidence="5">The sequence shown here is derived from an EMBL/GenBank/DDBJ whole genome shotgun (WGS) entry which is preliminary data.</text>
</comment>
<dbReference type="STRING" id="1093900.A0A507AVW5"/>
<proteinExistence type="inferred from homology"/>
<dbReference type="InParanoid" id="A0A507AVW5"/>
<feature type="domain" description="tRNA-splicing endonuclease subunit Sen54 N-terminal" evidence="4">
    <location>
        <begin position="92"/>
        <end position="203"/>
    </location>
</feature>
<dbReference type="FunCoup" id="A0A507AVW5">
    <property type="interactions" value="51"/>
</dbReference>
<dbReference type="AlphaFoldDB" id="A0A507AVW5"/>
<feature type="region of interest" description="Disordered" evidence="3">
    <location>
        <begin position="120"/>
        <end position="139"/>
    </location>
</feature>
<keyword evidence="6" id="KW-1185">Reference proteome</keyword>